<evidence type="ECO:0000313" key="2">
    <source>
        <dbReference type="EMBL" id="GGA39616.1"/>
    </source>
</evidence>
<evidence type="ECO:0000313" key="3">
    <source>
        <dbReference type="Proteomes" id="UP000618591"/>
    </source>
</evidence>
<proteinExistence type="predicted"/>
<dbReference type="Proteomes" id="UP000618591">
    <property type="component" value="Unassembled WGS sequence"/>
</dbReference>
<reference evidence="3" key="1">
    <citation type="journal article" date="2019" name="Int. J. Syst. Evol. Microbiol.">
        <title>The Global Catalogue of Microorganisms (GCM) 10K type strain sequencing project: providing services to taxonomists for standard genome sequencing and annotation.</title>
        <authorList>
            <consortium name="The Broad Institute Genomics Platform"/>
            <consortium name="The Broad Institute Genome Sequencing Center for Infectious Disease"/>
            <person name="Wu L."/>
            <person name="Ma J."/>
        </authorList>
    </citation>
    <scope>NUCLEOTIDE SEQUENCE [LARGE SCALE GENOMIC DNA]</scope>
    <source>
        <strain evidence="3">CGMCC 1.10106</strain>
    </source>
</reference>
<sequence>MQHEPAPRLDRAAEMHRRIGRDTGVDLKLAQQVVQPESRDRRADADAQRAFGIMRAHRDDGTCKARIADSGHGQQELTGEITGAIHRHDP</sequence>
<organism evidence="2 3">
    <name type="scientific">Sphingomonas psychrolutea</name>
    <dbReference type="NCBI Taxonomy" id="1259676"/>
    <lineage>
        <taxon>Bacteria</taxon>
        <taxon>Pseudomonadati</taxon>
        <taxon>Pseudomonadota</taxon>
        <taxon>Alphaproteobacteria</taxon>
        <taxon>Sphingomonadales</taxon>
        <taxon>Sphingomonadaceae</taxon>
        <taxon>Sphingomonas</taxon>
    </lineage>
</organism>
<protein>
    <submittedName>
        <fullName evidence="2">Uncharacterized protein</fullName>
    </submittedName>
</protein>
<feature type="region of interest" description="Disordered" evidence="1">
    <location>
        <begin position="66"/>
        <end position="90"/>
    </location>
</feature>
<dbReference type="EMBL" id="BMDW01000003">
    <property type="protein sequence ID" value="GGA39616.1"/>
    <property type="molecule type" value="Genomic_DNA"/>
</dbReference>
<gene>
    <name evidence="2" type="ORF">GCM10011395_07350</name>
</gene>
<evidence type="ECO:0000256" key="1">
    <source>
        <dbReference type="SAM" id="MobiDB-lite"/>
    </source>
</evidence>
<accession>A0ABQ1GA37</accession>
<feature type="region of interest" description="Disordered" evidence="1">
    <location>
        <begin position="1"/>
        <end position="23"/>
    </location>
</feature>
<name>A0ABQ1GA37_9SPHN</name>
<keyword evidence="3" id="KW-1185">Reference proteome</keyword>
<comment type="caution">
    <text evidence="2">The sequence shown here is derived from an EMBL/GenBank/DDBJ whole genome shotgun (WGS) entry which is preliminary data.</text>
</comment>